<name>A0A0F9EEB1_9ZZZZ</name>
<sequence length="148" mass="16571">MAVELGNKAFWDRLTDNPARLAAEVCMVDVANLDRTLEQHAALRAWVNASHEAARIGEERLKWEHTKARARVLLTARQELDGVTGKNKSVAVLDAEVTCSTEVQEAMSALLDQQEKRGALRAMSDALEDRKDMLIQIAAKQRKERGDY</sequence>
<gene>
    <name evidence="1" type="ORF">LCGC14_2086480</name>
</gene>
<reference evidence="1" key="1">
    <citation type="journal article" date="2015" name="Nature">
        <title>Complex archaea that bridge the gap between prokaryotes and eukaryotes.</title>
        <authorList>
            <person name="Spang A."/>
            <person name="Saw J.H."/>
            <person name="Jorgensen S.L."/>
            <person name="Zaremba-Niedzwiedzka K."/>
            <person name="Martijn J."/>
            <person name="Lind A.E."/>
            <person name="van Eijk R."/>
            <person name="Schleper C."/>
            <person name="Guy L."/>
            <person name="Ettema T.J."/>
        </authorList>
    </citation>
    <scope>NUCLEOTIDE SEQUENCE</scope>
</reference>
<dbReference type="AlphaFoldDB" id="A0A0F9EEB1"/>
<organism evidence="1">
    <name type="scientific">marine sediment metagenome</name>
    <dbReference type="NCBI Taxonomy" id="412755"/>
    <lineage>
        <taxon>unclassified sequences</taxon>
        <taxon>metagenomes</taxon>
        <taxon>ecological metagenomes</taxon>
    </lineage>
</organism>
<comment type="caution">
    <text evidence="1">The sequence shown here is derived from an EMBL/GenBank/DDBJ whole genome shotgun (WGS) entry which is preliminary data.</text>
</comment>
<proteinExistence type="predicted"/>
<accession>A0A0F9EEB1</accession>
<evidence type="ECO:0000313" key="1">
    <source>
        <dbReference type="EMBL" id="KKL72279.1"/>
    </source>
</evidence>
<dbReference type="EMBL" id="LAZR01025323">
    <property type="protein sequence ID" value="KKL72279.1"/>
    <property type="molecule type" value="Genomic_DNA"/>
</dbReference>
<protein>
    <submittedName>
        <fullName evidence="1">Uncharacterized protein</fullName>
    </submittedName>
</protein>